<organism evidence="1 2">
    <name type="scientific">Listeria newyorkensis</name>
    <dbReference type="NCBI Taxonomy" id="1497681"/>
    <lineage>
        <taxon>Bacteria</taxon>
        <taxon>Bacillati</taxon>
        <taxon>Bacillota</taxon>
        <taxon>Bacilli</taxon>
        <taxon>Bacillales</taxon>
        <taxon>Listeriaceae</taxon>
        <taxon>Listeria</taxon>
    </lineage>
</organism>
<sequence length="129" mass="15168">MINIHAGGFGGGSVDDVVSMDFLHKASQYAERHDMHQHFNYLLEEDEASFFLYPKLLLLFKEVVRKQQVNLFLSYLTESNRQLVMTIYGPDRVYSSKRVCEKLEMTNEQRKQQIAKVRYELTKFLAKNN</sequence>
<gene>
    <name evidence="1" type="ORF">BMT55_01975</name>
</gene>
<evidence type="ECO:0000313" key="2">
    <source>
        <dbReference type="Proteomes" id="UP000236500"/>
    </source>
</evidence>
<proteinExistence type="predicted"/>
<comment type="caution">
    <text evidence="1">The sequence shown here is derived from an EMBL/GenBank/DDBJ whole genome shotgun (WGS) entry which is preliminary data.</text>
</comment>
<keyword evidence="2" id="KW-1185">Reference proteome</keyword>
<dbReference type="Proteomes" id="UP000236500">
    <property type="component" value="Unassembled WGS sequence"/>
</dbReference>
<dbReference type="RefSeq" id="WP_036092877.1">
    <property type="nucleotide sequence ID" value="NZ_BJEY01000021.1"/>
</dbReference>
<accession>A0ABX4XQH9</accession>
<protein>
    <submittedName>
        <fullName evidence="1">Uncharacterized protein</fullName>
    </submittedName>
</protein>
<dbReference type="EMBL" id="MPDH01000002">
    <property type="protein sequence ID" value="PNP94279.1"/>
    <property type="molecule type" value="Genomic_DNA"/>
</dbReference>
<name>A0ABX4XQH9_9LIST</name>
<evidence type="ECO:0000313" key="1">
    <source>
        <dbReference type="EMBL" id="PNP94279.1"/>
    </source>
</evidence>
<reference evidence="1 2" key="1">
    <citation type="submission" date="2016-11" db="EMBL/GenBank/DDBJ databases">
        <title>Whole Genome Sequence of Listeria newyorkensis.</title>
        <authorList>
            <person name="Frink S."/>
            <person name="Morales C."/>
            <person name="Kiang D."/>
        </authorList>
    </citation>
    <scope>NUCLEOTIDE SEQUENCE [LARGE SCALE GENOMIC DNA]</scope>
    <source>
        <strain evidence="1 2">F1604011-044</strain>
    </source>
</reference>